<sequence>MNFEEQLRVALQEDAQTLQPPEEWKEKIVSRAMGKRKRGSWKRQLAAGVLAAVFLIPTGAFAYAYLADQLYGSLDAIKHLGATQREYDHLESKLQQAKSTLSAKEFAEFMLLLKDMAYYNVQIADIHGNLHPERLNAADREKYEQILKQLQPYFDKLNSSVD</sequence>
<evidence type="ECO:0000313" key="3">
    <source>
        <dbReference type="EMBL" id="MBM7589623.1"/>
    </source>
</evidence>
<dbReference type="InterPro" id="IPR038267">
    <property type="entry name" value="ECF_sigma_eff"/>
</dbReference>
<organism evidence="3 4">
    <name type="scientific">Brevibacillus fulvus</name>
    <dbReference type="NCBI Taxonomy" id="1125967"/>
    <lineage>
        <taxon>Bacteria</taxon>
        <taxon>Bacillati</taxon>
        <taxon>Bacillota</taxon>
        <taxon>Bacilli</taxon>
        <taxon>Bacillales</taxon>
        <taxon>Paenibacillaceae</taxon>
        <taxon>Brevibacillus</taxon>
    </lineage>
</organism>
<name>A0A939BRN0_9BACL</name>
<dbReference type="AlphaFoldDB" id="A0A939BRN0"/>
<evidence type="ECO:0000256" key="1">
    <source>
        <dbReference type="SAM" id="Phobius"/>
    </source>
</evidence>
<feature type="transmembrane region" description="Helical" evidence="1">
    <location>
        <begin position="45"/>
        <end position="66"/>
    </location>
</feature>
<feature type="domain" description="DUF3600" evidence="2">
    <location>
        <begin position="66"/>
        <end position="159"/>
    </location>
</feature>
<comment type="caution">
    <text evidence="3">The sequence shown here is derived from an EMBL/GenBank/DDBJ whole genome shotgun (WGS) entry which is preliminary data.</text>
</comment>
<dbReference type="Pfam" id="PF12207">
    <property type="entry name" value="DUF3600"/>
    <property type="match status" value="1"/>
</dbReference>
<keyword evidence="4" id="KW-1185">Reference proteome</keyword>
<evidence type="ECO:0000313" key="4">
    <source>
        <dbReference type="Proteomes" id="UP000717624"/>
    </source>
</evidence>
<protein>
    <recommendedName>
        <fullName evidence="2">DUF3600 domain-containing protein</fullName>
    </recommendedName>
</protein>
<evidence type="ECO:0000259" key="2">
    <source>
        <dbReference type="Pfam" id="PF12207"/>
    </source>
</evidence>
<gene>
    <name evidence="3" type="ORF">JOD01_001223</name>
</gene>
<keyword evidence="1" id="KW-0812">Transmembrane</keyword>
<dbReference type="RefSeq" id="WP_204517347.1">
    <property type="nucleotide sequence ID" value="NZ_BAABIN010000038.1"/>
</dbReference>
<dbReference type="InterPro" id="IPR022019">
    <property type="entry name" value="DUF3600"/>
</dbReference>
<keyword evidence="1" id="KW-0472">Membrane</keyword>
<dbReference type="Proteomes" id="UP000717624">
    <property type="component" value="Unassembled WGS sequence"/>
</dbReference>
<reference evidence="3" key="1">
    <citation type="submission" date="2021-01" db="EMBL/GenBank/DDBJ databases">
        <title>Genomic Encyclopedia of Type Strains, Phase IV (KMG-IV): sequencing the most valuable type-strain genomes for metagenomic binning, comparative biology and taxonomic classification.</title>
        <authorList>
            <person name="Goeker M."/>
        </authorList>
    </citation>
    <scope>NUCLEOTIDE SEQUENCE</scope>
    <source>
        <strain evidence="3">DSM 25523</strain>
    </source>
</reference>
<proteinExistence type="predicted"/>
<dbReference type="Gene3D" id="1.10.3950.10">
    <property type="entry name" value="putative ecf-type sigma factor negative effector from bacillus cereus"/>
    <property type="match status" value="1"/>
</dbReference>
<accession>A0A939BRN0</accession>
<keyword evidence="1" id="KW-1133">Transmembrane helix</keyword>
<dbReference type="EMBL" id="JAFBEB010000003">
    <property type="protein sequence ID" value="MBM7589623.1"/>
    <property type="molecule type" value="Genomic_DNA"/>
</dbReference>